<feature type="transmembrane region" description="Helical" evidence="2">
    <location>
        <begin position="985"/>
        <end position="1005"/>
    </location>
</feature>
<feature type="transmembrane region" description="Helical" evidence="2">
    <location>
        <begin position="315"/>
        <end position="335"/>
    </location>
</feature>
<feature type="transmembrane region" description="Helical" evidence="2">
    <location>
        <begin position="414"/>
        <end position="439"/>
    </location>
</feature>
<dbReference type="VEuPathDB" id="VectorBase:CSON015196"/>
<feature type="transmembrane region" description="Helical" evidence="2">
    <location>
        <begin position="1415"/>
        <end position="1440"/>
    </location>
</feature>
<evidence type="ECO:0000259" key="3">
    <source>
        <dbReference type="PROSITE" id="PS50156"/>
    </source>
</evidence>
<organism evidence="4">
    <name type="scientific">Culicoides sonorensis</name>
    <name type="common">Biting midge</name>
    <dbReference type="NCBI Taxonomy" id="179676"/>
    <lineage>
        <taxon>Eukaryota</taxon>
        <taxon>Metazoa</taxon>
        <taxon>Ecdysozoa</taxon>
        <taxon>Arthropoda</taxon>
        <taxon>Hexapoda</taxon>
        <taxon>Insecta</taxon>
        <taxon>Pterygota</taxon>
        <taxon>Neoptera</taxon>
        <taxon>Endopterygota</taxon>
        <taxon>Diptera</taxon>
        <taxon>Nematocera</taxon>
        <taxon>Chironomoidea</taxon>
        <taxon>Ceratopogonidae</taxon>
        <taxon>Ceratopogoninae</taxon>
        <taxon>Culicoides</taxon>
        <taxon>Monoculicoides</taxon>
    </lineage>
</organism>
<feature type="transmembrane region" description="Helical" evidence="2">
    <location>
        <begin position="341"/>
        <end position="366"/>
    </location>
</feature>
<evidence type="ECO:0000256" key="2">
    <source>
        <dbReference type="SAM" id="Phobius"/>
    </source>
</evidence>
<comment type="similarity">
    <text evidence="1">Belongs to the patched family.</text>
</comment>
<feature type="transmembrane region" description="Helical" evidence="2">
    <location>
        <begin position="446"/>
        <end position="471"/>
    </location>
</feature>
<protein>
    <submittedName>
        <fullName evidence="4">CSON015196 protein</fullName>
    </submittedName>
</protein>
<dbReference type="Gene3D" id="1.20.1640.10">
    <property type="entry name" value="Multidrug efflux transporter AcrB transmembrane domain"/>
    <property type="match status" value="3"/>
</dbReference>
<dbReference type="InterPro" id="IPR000731">
    <property type="entry name" value="SSD"/>
</dbReference>
<dbReference type="EMBL" id="UFQT01000940">
    <property type="protein sequence ID" value="SSX28107.1"/>
    <property type="molecule type" value="Genomic_DNA"/>
</dbReference>
<dbReference type="OMA" id="ESICMEA"/>
<evidence type="ECO:0000256" key="1">
    <source>
        <dbReference type="ARBA" id="ARBA00005585"/>
    </source>
</evidence>
<feature type="transmembrane region" description="Helical" evidence="2">
    <location>
        <begin position="1340"/>
        <end position="1360"/>
    </location>
</feature>
<proteinExistence type="inferred from homology"/>
<name>A0A336MID6_CULSO</name>
<feature type="transmembrane region" description="Helical" evidence="2">
    <location>
        <begin position="956"/>
        <end position="979"/>
    </location>
</feature>
<dbReference type="InterPro" id="IPR053958">
    <property type="entry name" value="HMGCR/SNAP/NPC1-like_SSD"/>
</dbReference>
<feature type="domain" description="SSD" evidence="3">
    <location>
        <begin position="311"/>
        <end position="471"/>
    </location>
</feature>
<feature type="transmembrane region" description="Helical" evidence="2">
    <location>
        <begin position="1296"/>
        <end position="1320"/>
    </location>
</feature>
<accession>A0A336MID6</accession>
<sequence>MLSFSLINFYVTCYIDSFKFFCRCGYFVALHPWKTIICSVIVTIVCGIGLLRFHNEKDLLQLYVPKHHSFYTDTQWLVNKYGVFEREENVLIEAPNVLTSDVIRKLLDIHQQLMNIEAYDSSGKIVRFKDLCYKVPVITSLDLDISMDDECQSVNDNQKNFCKMLSKIPSDCLQETILEIFKFNSDEIPSTTDEILEMLNDTSVSPYSGMQKNFEDYLGGVVKDKDGKIISATSILSSYKIFGNYSEMDPNKVFADSGLGSWASEQMMAWEKEFLLTMQNIQKNFSTDGFEVFYQAYRSYGDLTTAVTFDELDKYIAGVFLMFVYLQFVISKYSWVEFRFWLASLGLLGVGMSYIAGCGICSLLGIPYGPIQSALPFLLMGLGVDDMFVIMAVWRKQEGAVKEKPLEERMGIMLMTAGASITITSITDIMAFIVGGLAAMPILQSFCLYSAISIFIMYLFVITFFVAIFTLDEKRVIQNRNGFIPCIKHDDKSINGLIIFFGLYNGVILLPVILSICAPNDKTHEMPDDEMIDMSNITHSKDKITIYRNGSVKRTENGNMIDNETKKTGSKRIPGQNLSYYVSSSIGKQFFRIGKSVASNPWTTIIAAWTLVAICSLGFLRFYNERDPLKLWVPKDSQFLKDTQWIMDRFEEGTRIQAVLITADDVLTPDVLQRALKVHNQIVGFSITESNGTRFKFNDLCFKIPIIAEFTASDKSRKGRDVDDFDENFFGTETPQISSSEIISKSNNSNKKKAKKPFVPSVDLDPEFYCSIVESLPSGCMLENLLEIWKFESDRLPKSKNDIISALNETKVSPYSGHDMDFEHLLGGVERDETGRIISAKSLLARYNLYVNFSQADSSKIGNLAGTEDWASESTMAWEQKFLNIISKLKKTLETNSTDNLKLFYSAGRSYGDISNETMFEDLDKLAFGIILMFIYMQLVLSRFSWTEIRIQLSSLGLLCVGMGFISGCGICALLGVSYGPVHTSLPFLLMGLGVDDIFVMMACWRKVQETNSNHPKEERMGLMLQHAGASITVTSITDIVAFLVGGLTILPSLQSFCIYAAVCILMTYIFVVTFFVAIFALDERRIEQRRNAFVPCVIHTEEQKLEKFIPPSTYLGQFTEETRILYPEMGSEVSVLVGKINYTEDMSKLVDLSDKIENQTDILHHIQAWPNDFRKFVEINHQKDIKNLTDTEFRTYLSQFLFSQQGGRYQSNFRFERKLKCGEATPNVTVSQITFKFKKFYEREDYLPAQHKMEDLVKDAELHSGEGFSTVWGKVFGNWITDEIIDQEIYRNIGLALLGVMACTMTVIVNIQVCFWIFITVLLTLINVGGCMQRVGQTLDIVSCIALQLSVGLCVDYAAHIGHTFLTIKEGTRTERALKTTLHIGAAVLYGGGSTILALSVLANSEAYTYRSFFRIFFLVISFGLFHGVILLPVILSVVGPEPYEKIKKPNSKETEMENISFIDKQSQDMSNGDVKEPHRTNGYIPVKINLGDT</sequence>
<evidence type="ECO:0000313" key="4">
    <source>
        <dbReference type="EMBL" id="SSX28107.1"/>
    </source>
</evidence>
<dbReference type="SUPFAM" id="SSF82866">
    <property type="entry name" value="Multidrug efflux transporter AcrB transmembrane domain"/>
    <property type="match status" value="3"/>
</dbReference>
<feature type="transmembrane region" description="Helical" evidence="2">
    <location>
        <begin position="1381"/>
        <end position="1403"/>
    </location>
</feature>
<dbReference type="Pfam" id="PF12349">
    <property type="entry name" value="Sterol-sensing"/>
    <property type="match status" value="2"/>
</dbReference>
<keyword evidence="2" id="KW-1133">Transmembrane helix</keyword>
<feature type="transmembrane region" description="Helical" evidence="2">
    <location>
        <begin position="373"/>
        <end position="394"/>
    </location>
</feature>
<dbReference type="PANTHER" id="PTHR10796:SF130">
    <property type="entry name" value="PATCHED DOMAIN-CONTAINING PROTEIN 3-LIKE PROTEIN"/>
    <property type="match status" value="1"/>
</dbReference>
<dbReference type="GO" id="GO:0016020">
    <property type="term" value="C:membrane"/>
    <property type="evidence" value="ECO:0007669"/>
    <property type="project" value="TreeGrafter"/>
</dbReference>
<feature type="transmembrane region" description="Helical" evidence="2">
    <location>
        <begin position="497"/>
        <end position="518"/>
    </location>
</feature>
<feature type="transmembrane region" description="Helical" evidence="2">
    <location>
        <begin position="926"/>
        <end position="944"/>
    </location>
</feature>
<keyword evidence="2" id="KW-0472">Membrane</keyword>
<dbReference type="InterPro" id="IPR051697">
    <property type="entry name" value="Patched_domain-protein"/>
</dbReference>
<feature type="transmembrane region" description="Helical" evidence="2">
    <location>
        <begin position="1025"/>
        <end position="1051"/>
    </location>
</feature>
<feature type="transmembrane region" description="Helical" evidence="2">
    <location>
        <begin position="602"/>
        <end position="623"/>
    </location>
</feature>
<feature type="transmembrane region" description="Helical" evidence="2">
    <location>
        <begin position="1057"/>
        <end position="1082"/>
    </location>
</feature>
<dbReference type="PROSITE" id="PS50156">
    <property type="entry name" value="SSD"/>
    <property type="match status" value="2"/>
</dbReference>
<reference evidence="4" key="1">
    <citation type="submission" date="2018-07" db="EMBL/GenBank/DDBJ databases">
        <authorList>
            <person name="Quirk P.G."/>
            <person name="Krulwich T.A."/>
        </authorList>
    </citation>
    <scope>NUCLEOTIDE SEQUENCE</scope>
</reference>
<gene>
    <name evidence="4" type="primary">CSON015196</name>
</gene>
<feature type="domain" description="SSD" evidence="3">
    <location>
        <begin position="922"/>
        <end position="1082"/>
    </location>
</feature>
<keyword evidence="2" id="KW-0812">Transmembrane</keyword>
<feature type="transmembrane region" description="Helical" evidence="2">
    <location>
        <begin position="33"/>
        <end position="53"/>
    </location>
</feature>
<dbReference type="PANTHER" id="PTHR10796">
    <property type="entry name" value="PATCHED-RELATED"/>
    <property type="match status" value="1"/>
</dbReference>